<dbReference type="Pfam" id="PF15155">
    <property type="entry name" value="MRFAP1"/>
    <property type="match status" value="1"/>
</dbReference>
<feature type="compositionally biased region" description="Basic and acidic residues" evidence="2">
    <location>
        <begin position="62"/>
        <end position="80"/>
    </location>
</feature>
<dbReference type="InterPro" id="IPR029254">
    <property type="entry name" value="MRFAP1"/>
</dbReference>
<proteinExistence type="inferred from homology"/>
<accession>A0A8C5Y4H4</accession>
<dbReference type="PANTHER" id="PTHR31324">
    <property type="entry name" value="MORF4 FAMILY-ASSOCIATED PROTEIN 1-RELATED"/>
    <property type="match status" value="1"/>
</dbReference>
<dbReference type="Ensembl" id="ENSMICT00000058249.1">
    <property type="protein sequence ID" value="ENSMICP00000045654.1"/>
    <property type="gene ID" value="ENSMICG00000041611.1"/>
</dbReference>
<feature type="region of interest" description="Disordered" evidence="2">
    <location>
        <begin position="53"/>
        <end position="80"/>
    </location>
</feature>
<protein>
    <submittedName>
        <fullName evidence="3">Uncharacterized protein</fullName>
    </submittedName>
</protein>
<reference evidence="3" key="3">
    <citation type="submission" date="2025-09" db="UniProtKB">
        <authorList>
            <consortium name="Ensembl"/>
        </authorList>
    </citation>
    <scope>IDENTIFICATION</scope>
</reference>
<evidence type="ECO:0000256" key="1">
    <source>
        <dbReference type="ARBA" id="ARBA00005515"/>
    </source>
</evidence>
<dbReference type="AlphaFoldDB" id="A0A8C5Y4H4"/>
<reference evidence="3" key="2">
    <citation type="submission" date="2025-08" db="UniProtKB">
        <authorList>
            <consortium name="Ensembl"/>
        </authorList>
    </citation>
    <scope>IDENTIFICATION</scope>
</reference>
<comment type="similarity">
    <text evidence="1">Belongs to the MORF4 family-associated protein family.</text>
</comment>
<keyword evidence="4" id="KW-1185">Reference proteome</keyword>
<sequence length="98" mass="10868">MRPLDTHEVGAPQEVEVLEPEEGFEKSLPPAISEMREDIASLVRERGRCGRWTIPEGAEGSAEPRPHPAGDAARRAAEKAREITLAQPVWRIERSESS</sequence>
<organism evidence="3 4">
    <name type="scientific">Microcebus murinus</name>
    <name type="common">Gray mouse lemur</name>
    <name type="synonym">Lemur murinus</name>
    <dbReference type="NCBI Taxonomy" id="30608"/>
    <lineage>
        <taxon>Eukaryota</taxon>
        <taxon>Metazoa</taxon>
        <taxon>Chordata</taxon>
        <taxon>Craniata</taxon>
        <taxon>Vertebrata</taxon>
        <taxon>Euteleostomi</taxon>
        <taxon>Mammalia</taxon>
        <taxon>Eutheria</taxon>
        <taxon>Euarchontoglires</taxon>
        <taxon>Primates</taxon>
        <taxon>Strepsirrhini</taxon>
        <taxon>Lemuriformes</taxon>
        <taxon>Cheirogaleidae</taxon>
        <taxon>Microcebus</taxon>
    </lineage>
</organism>
<dbReference type="PANTHER" id="PTHR31324:SF2">
    <property type="entry name" value="MORF4 FAMILY-ASSOCIATED PROTEIN 1-LIKE 1"/>
    <property type="match status" value="1"/>
</dbReference>
<reference evidence="3" key="1">
    <citation type="submission" date="2016-12" db="EMBL/GenBank/DDBJ databases">
        <title>Mouse lemur reference genome and diversity panel.</title>
        <authorList>
            <person name="Harris R."/>
            <person name="Larsen P."/>
            <person name="Liu Y."/>
            <person name="Hughes D.S."/>
            <person name="Murali S."/>
            <person name="Raveendran M."/>
            <person name="Korchina V."/>
            <person name="Wang M."/>
            <person name="Jhangiani S."/>
            <person name="Bandaranaike D."/>
            <person name="Bellair M."/>
            <person name="Blankenburg K."/>
            <person name="Chao H."/>
            <person name="Dahdouli M."/>
            <person name="Dinh H."/>
            <person name="Doddapaneni H."/>
            <person name="English A."/>
            <person name="Firestine M."/>
            <person name="Gnanaolivu R."/>
            <person name="Gross S."/>
            <person name="Hernandez B."/>
            <person name="Javaid M."/>
            <person name="Jayaseelan J."/>
            <person name="Jones J."/>
            <person name="Khan Z."/>
            <person name="Kovar C."/>
            <person name="Kurapati P."/>
            <person name="Le B."/>
            <person name="Lee S."/>
            <person name="Li M."/>
            <person name="Mathew T."/>
            <person name="Narasimhan A."/>
            <person name="Ngo D."/>
            <person name="Nguyen L."/>
            <person name="Okwuonu G."/>
            <person name="Ongeri F."/>
            <person name="Osuji N."/>
            <person name="Pu L.-L."/>
            <person name="Puazo M."/>
            <person name="Quiroz J."/>
            <person name="Raj R."/>
            <person name="Rajbhandari K."/>
            <person name="Reid J.G."/>
            <person name="Santibanez J."/>
            <person name="Sexton D."/>
            <person name="Skinner E."/>
            <person name="Vee V."/>
            <person name="Weissenberger G."/>
            <person name="Wu Y."/>
            <person name="Xin Y."/>
            <person name="Han Y."/>
            <person name="Campbell C."/>
            <person name="Brown A."/>
            <person name="Sullivan B."/>
            <person name="Shelton J."/>
            <person name="Brown S."/>
            <person name="Dudchenko O."/>
            <person name="Machol I."/>
            <person name="Durand N."/>
            <person name="Shamim M."/>
            <person name="Lieberman A."/>
            <person name="Muzny D.M."/>
            <person name="Richards S."/>
            <person name="Yoder A."/>
            <person name="Worley K.C."/>
            <person name="Rogers J."/>
            <person name="Gibbs R.A."/>
        </authorList>
    </citation>
    <scope>NUCLEOTIDE SEQUENCE [LARGE SCALE GENOMIC DNA]</scope>
</reference>
<name>A0A8C5Y4H4_MICMU</name>
<feature type="region of interest" description="Disordered" evidence="2">
    <location>
        <begin position="1"/>
        <end position="29"/>
    </location>
</feature>
<evidence type="ECO:0000313" key="4">
    <source>
        <dbReference type="Proteomes" id="UP000694394"/>
    </source>
</evidence>
<evidence type="ECO:0000256" key="2">
    <source>
        <dbReference type="SAM" id="MobiDB-lite"/>
    </source>
</evidence>
<dbReference type="Proteomes" id="UP000694394">
    <property type="component" value="Chromosome 18"/>
</dbReference>
<dbReference type="EMBL" id="ABDC03021758">
    <property type="status" value="NOT_ANNOTATED_CDS"/>
    <property type="molecule type" value="Genomic_DNA"/>
</dbReference>
<evidence type="ECO:0000313" key="3">
    <source>
        <dbReference type="Ensembl" id="ENSMICP00000045654.1"/>
    </source>
</evidence>